<sequence>MNEQQLYDFGDGLPVNTTLKVQLRERLTAPRKHVRWWTLALTAGAVTAMLVFLNIEVTSKTPALEARDLDLVGQTTIQQVANGPVAYVGETERGPVFLVPATGIELYKTDGKTVVLASAKQLMAGSSSAETVQNACLSLDGKTVAYELDQNIYTLDTASGERRLVLASSTDMTVSWNYPAFVGSGMLVATRVTSSVENGKLTIDNFGGVVLVDLRSGAQTVLAEQGGLPSATRDGKTIVFTQLGDAQPVAQLTLEGRVTRHYGQQGDYSAVISPDGRYIVFMTKDQELAVTDAGSFSTRRILLGKGTFYNLRWSRDSKGIYLLKFASIEGWSATYLEKLELGKTDVANAQDAVRKYLEALILHQDDIMRTVWKQVPFEGPLSGPGAQPVGYTIGTVRQANGKTLVSAQETYAYAMNPWEIIQDTVFTVVQQQDGRYLIETVSDGPRLFMTLTGRDNRITVAKPDINGDSSHGDAKTYQTLFDLNGSFNEELKKETGLEVTGWGASQKTGDDAARQVGATPLDPNGFHLTALGYDPDAGWVVFALQRANGDYRLYAVRIRQDVSVEPMARLIGKGSGAFVQSLVLNNEGRVLVNLDMALQNGVVLHQGMVCDVGQREYAPSTALADFMTKGGWHVMTAFWRGDTLAVAVTRSTGETAIDSHVVDVNPVTGVLAQTP</sequence>
<gene>
    <name evidence="3" type="ORF">SMC5_03490</name>
    <name evidence="2" type="ORF">SMC6_03100</name>
</gene>
<evidence type="ECO:0000313" key="3">
    <source>
        <dbReference type="EMBL" id="RIE12588.1"/>
    </source>
</evidence>
<proteinExistence type="predicted"/>
<dbReference type="Proteomes" id="UP000266260">
    <property type="component" value="Unassembled WGS sequence"/>
</dbReference>
<organism evidence="2 4">
    <name type="scientific">Candidatus Cryosericum odellii</name>
    <dbReference type="NCBI Taxonomy" id="2290917"/>
    <lineage>
        <taxon>Bacteria</taxon>
        <taxon>Pseudomonadati</taxon>
        <taxon>Caldisericota/Cryosericota group</taxon>
        <taxon>Candidatus Cryosericota</taxon>
        <taxon>Candidatus Cryosericia</taxon>
        <taxon>Candidatus Cryosericales</taxon>
        <taxon>Candidatus Cryosericaceae</taxon>
        <taxon>Candidatus Cryosericum</taxon>
    </lineage>
</organism>
<dbReference type="EMBL" id="QXIU01000090">
    <property type="protein sequence ID" value="RIE12588.1"/>
    <property type="molecule type" value="Genomic_DNA"/>
</dbReference>
<dbReference type="Proteomes" id="UP000266489">
    <property type="component" value="Unassembled WGS sequence"/>
</dbReference>
<evidence type="ECO:0000256" key="1">
    <source>
        <dbReference type="SAM" id="Phobius"/>
    </source>
</evidence>
<keyword evidence="4" id="KW-1185">Reference proteome</keyword>
<dbReference type="RefSeq" id="WP_119119607.1">
    <property type="nucleotide sequence ID" value="NZ_QXIT01000055.1"/>
</dbReference>
<feature type="transmembrane region" description="Helical" evidence="1">
    <location>
        <begin position="34"/>
        <end position="55"/>
    </location>
</feature>
<keyword evidence="1" id="KW-1133">Transmembrane helix</keyword>
<evidence type="ECO:0000313" key="4">
    <source>
        <dbReference type="Proteomes" id="UP000266260"/>
    </source>
</evidence>
<evidence type="ECO:0000313" key="5">
    <source>
        <dbReference type="Proteomes" id="UP000266489"/>
    </source>
</evidence>
<accession>A0A398DKA0</accession>
<keyword evidence="1" id="KW-0812">Transmembrane</keyword>
<dbReference type="AlphaFoldDB" id="A0A398D0Z4"/>
<dbReference type="InterPro" id="IPR011659">
    <property type="entry name" value="WD40"/>
</dbReference>
<evidence type="ECO:0000313" key="2">
    <source>
        <dbReference type="EMBL" id="RIE09256.1"/>
    </source>
</evidence>
<reference evidence="4 5" key="1">
    <citation type="submission" date="2018-09" db="EMBL/GenBank/DDBJ databases">
        <title>Discovery and Ecogenomic Context for Candidatus Cryosericales, a Global Caldiserica Order Active in Thawing Permafrost.</title>
        <authorList>
            <person name="Martinez M.A."/>
            <person name="Woodcroft B.J."/>
            <person name="Ignacio Espinoza J.C."/>
            <person name="Zayed A."/>
            <person name="Singleton C.M."/>
            <person name="Boyd J."/>
            <person name="Li Y.-F."/>
            <person name="Purvine S."/>
            <person name="Maughan H."/>
            <person name="Hodgkins S.B."/>
            <person name="Anderson D."/>
            <person name="Sederholm M."/>
            <person name="Temperton B."/>
            <person name="Saleska S.R."/>
            <person name="Tyson G.W."/>
            <person name="Rich V.I."/>
        </authorList>
    </citation>
    <scope>NUCLEOTIDE SEQUENCE [LARGE SCALE GENOMIC DNA]</scope>
    <source>
        <strain evidence="3 5">SMC5</strain>
        <strain evidence="2 4">SMC6</strain>
    </source>
</reference>
<name>A0A398D0Z4_9BACT</name>
<dbReference type="InterPro" id="IPR011042">
    <property type="entry name" value="6-blade_b-propeller_TolB-like"/>
</dbReference>
<accession>A0A398D0Z4</accession>
<keyword evidence="1" id="KW-0472">Membrane</keyword>
<dbReference type="Gene3D" id="2.120.10.30">
    <property type="entry name" value="TolB, C-terminal domain"/>
    <property type="match status" value="1"/>
</dbReference>
<protein>
    <recommendedName>
        <fullName evidence="6">WD40 repeat domain-containing protein</fullName>
    </recommendedName>
</protein>
<dbReference type="OrthoDB" id="2490564at2"/>
<dbReference type="EMBL" id="QXIT01000055">
    <property type="protein sequence ID" value="RIE09256.1"/>
    <property type="molecule type" value="Genomic_DNA"/>
</dbReference>
<dbReference type="Pfam" id="PF07676">
    <property type="entry name" value="PD40"/>
    <property type="match status" value="1"/>
</dbReference>
<comment type="caution">
    <text evidence="2">The sequence shown here is derived from an EMBL/GenBank/DDBJ whole genome shotgun (WGS) entry which is preliminary data.</text>
</comment>
<evidence type="ECO:0008006" key="6">
    <source>
        <dbReference type="Google" id="ProtNLM"/>
    </source>
</evidence>
<dbReference type="SUPFAM" id="SSF82171">
    <property type="entry name" value="DPP6 N-terminal domain-like"/>
    <property type="match status" value="1"/>
</dbReference>
<dbReference type="Gene3D" id="2.140.10.30">
    <property type="entry name" value="Dipeptidylpeptidase IV, N-terminal domain"/>
    <property type="match status" value="1"/>
</dbReference>